<gene>
    <name evidence="3" type="ORF">BASA50_006784</name>
</gene>
<keyword evidence="1" id="KW-0812">Transmembrane</keyword>
<evidence type="ECO:0000313" key="3">
    <source>
        <dbReference type="EMBL" id="KAH6594313.1"/>
    </source>
</evidence>
<dbReference type="EMBL" id="JAFCIX010000336">
    <property type="protein sequence ID" value="KAH6594313.1"/>
    <property type="molecule type" value="Genomic_DNA"/>
</dbReference>
<keyword evidence="1" id="KW-0472">Membrane</keyword>
<sequence length="449" mass="50968">MRGLNYDKWNSLYISDDDNDTVQHHSQYNQSSTAVRNASYCLTGSLQGLSASKGSYTLYTIPWDSSSEMVRWALDRQGVNYNELEMPWGLHIWSILGISAFIPKISHLSVPILVNDKKEIFYTPSSIMLYLYSQSFFVTARLYSKVDTLEMQEEFDGAFASATRSIFLHEMLSNTNLANKYLRDQVHLNHWRAINTLVWPLLRNMMWLYYKLGEPATLDRAWEIVDANFSKVENILSRQPQSVSNLKSCFNSPNGVGPSNVFLTGNTCTAADLSFASHASLVLFPNDDDGFGGKMGLQIPSVRNLSCQTQTRVNRLRKTSAGQFALSLYRKERGPRLAHKPSRHSSSNNPSWASVAYLQQMCLVYMVGLMIVIVLPALFLSIYISAIVWCGYAISAYVLIYLPNKEKSVIKRLRILYGILYDVCLNQKLNWYTIGSRPRPTTIVMEVDT</sequence>
<keyword evidence="1" id="KW-1133">Transmembrane helix</keyword>
<evidence type="ECO:0000259" key="2">
    <source>
        <dbReference type="PROSITE" id="PS50404"/>
    </source>
</evidence>
<feature type="transmembrane region" description="Helical" evidence="1">
    <location>
        <begin position="380"/>
        <end position="402"/>
    </location>
</feature>
<name>A0ABQ8F938_9FUNG</name>
<feature type="domain" description="GST N-terminal" evidence="2">
    <location>
        <begin position="54"/>
        <end position="139"/>
    </location>
</feature>
<dbReference type="SUPFAM" id="SSF52833">
    <property type="entry name" value="Thioredoxin-like"/>
    <property type="match status" value="1"/>
</dbReference>
<comment type="caution">
    <text evidence="3">The sequence shown here is derived from an EMBL/GenBank/DDBJ whole genome shotgun (WGS) entry which is preliminary data.</text>
</comment>
<keyword evidence="4" id="KW-1185">Reference proteome</keyword>
<evidence type="ECO:0000256" key="1">
    <source>
        <dbReference type="SAM" id="Phobius"/>
    </source>
</evidence>
<organism evidence="3 4">
    <name type="scientific">Batrachochytrium salamandrivorans</name>
    <dbReference type="NCBI Taxonomy" id="1357716"/>
    <lineage>
        <taxon>Eukaryota</taxon>
        <taxon>Fungi</taxon>
        <taxon>Fungi incertae sedis</taxon>
        <taxon>Chytridiomycota</taxon>
        <taxon>Chytridiomycota incertae sedis</taxon>
        <taxon>Chytridiomycetes</taxon>
        <taxon>Rhizophydiales</taxon>
        <taxon>Rhizophydiales incertae sedis</taxon>
        <taxon>Batrachochytrium</taxon>
    </lineage>
</organism>
<dbReference type="InterPro" id="IPR004045">
    <property type="entry name" value="Glutathione_S-Trfase_N"/>
</dbReference>
<evidence type="ECO:0000313" key="4">
    <source>
        <dbReference type="Proteomes" id="UP001648503"/>
    </source>
</evidence>
<accession>A0ABQ8F938</accession>
<proteinExistence type="predicted"/>
<dbReference type="PROSITE" id="PS50404">
    <property type="entry name" value="GST_NTER"/>
    <property type="match status" value="1"/>
</dbReference>
<feature type="transmembrane region" description="Helical" evidence="1">
    <location>
        <begin position="352"/>
        <end position="374"/>
    </location>
</feature>
<protein>
    <recommendedName>
        <fullName evidence="2">GST N-terminal domain-containing protein</fullName>
    </recommendedName>
</protein>
<dbReference type="Proteomes" id="UP001648503">
    <property type="component" value="Unassembled WGS sequence"/>
</dbReference>
<dbReference type="InterPro" id="IPR036249">
    <property type="entry name" value="Thioredoxin-like_sf"/>
</dbReference>
<reference evidence="3 4" key="1">
    <citation type="submission" date="2021-02" db="EMBL/GenBank/DDBJ databases">
        <title>Variation within the Batrachochytrium salamandrivorans European outbreak.</title>
        <authorList>
            <person name="Kelly M."/>
            <person name="Pasmans F."/>
            <person name="Shea T.P."/>
            <person name="Munoz J.F."/>
            <person name="Carranza S."/>
            <person name="Cuomo C.A."/>
            <person name="Martel A."/>
        </authorList>
    </citation>
    <scope>NUCLEOTIDE SEQUENCE [LARGE SCALE GENOMIC DNA]</scope>
    <source>
        <strain evidence="3 4">AMFP18/2</strain>
    </source>
</reference>